<dbReference type="InterPro" id="IPR013083">
    <property type="entry name" value="Znf_RING/FYVE/PHD"/>
</dbReference>
<dbReference type="GeneID" id="8574586"/>
<dbReference type="RefSeq" id="XP_045095276.1">
    <property type="nucleotide sequence ID" value="XM_045244847.1"/>
</dbReference>
<evidence type="ECO:0000259" key="6">
    <source>
        <dbReference type="PROSITE" id="PS50089"/>
    </source>
</evidence>
<dbReference type="STRING" id="6238.A8XIV3"/>
<keyword evidence="4" id="KW-0175">Coiled coil</keyword>
<dbReference type="SUPFAM" id="SSF57850">
    <property type="entry name" value="RING/U-box"/>
    <property type="match status" value="1"/>
</dbReference>
<dbReference type="PROSITE" id="PS50089">
    <property type="entry name" value="ZF_RING_2"/>
    <property type="match status" value="1"/>
</dbReference>
<keyword evidence="2" id="KW-0862">Zinc</keyword>
<evidence type="ECO:0000256" key="3">
    <source>
        <dbReference type="PROSITE-ProRule" id="PRU00175"/>
    </source>
</evidence>
<feature type="compositionally biased region" description="Basic and acidic residues" evidence="5">
    <location>
        <begin position="10"/>
        <end position="21"/>
    </location>
</feature>
<feature type="region of interest" description="Disordered" evidence="5">
    <location>
        <begin position="824"/>
        <end position="911"/>
    </location>
</feature>
<evidence type="ECO:0000313" key="7">
    <source>
        <dbReference type="EMBL" id="CAP32578.2"/>
    </source>
</evidence>
<dbReference type="OMA" id="YHANCIL"/>
<evidence type="ECO:0000256" key="4">
    <source>
        <dbReference type="SAM" id="Coils"/>
    </source>
</evidence>
<accession>A8XIV3</accession>
<dbReference type="PANTHER" id="PTHR13491:SF0">
    <property type="entry name" value="ZINC FINGER CCHC DOMAIN-CONTAINING PROTEIN 10"/>
    <property type="match status" value="1"/>
</dbReference>
<protein>
    <submittedName>
        <fullName evidence="7">Protein CBG13855</fullName>
    </submittedName>
</protein>
<keyword evidence="1 3" id="KW-0863">Zinc-finger</keyword>
<dbReference type="SMART" id="SM01197">
    <property type="entry name" value="FANCL_C"/>
    <property type="match status" value="1"/>
</dbReference>
<dbReference type="CTD" id="8574586"/>
<feature type="compositionally biased region" description="Low complexity" evidence="5">
    <location>
        <begin position="882"/>
        <end position="905"/>
    </location>
</feature>
<sequence length="1322" mass="153496">MNSKSNKSHNGTEFRFYKPKEGTPPLTTSSNILGPEKREELNATLFYLDSTDIQKFNADNMEDLTCLDRFVENVNPDKKFYLRHLPVLRSMTNKEPRFFLKEVDEIVLLLLRRSSNSKEVISAYSPDEIVPETISLTEVEKMFDDCFLDKSMVMVTPDTEYSLHSDCRLGYIEQLYFMDRREKPFVYPALAVYKIFNECVLGLNWTTNTCKLHVNCNENRRKKVIELMNKYTGSSMNLIPLEIVDREIVKLKAEECFFGQQIISSKKWNNLLKGFRNHEMFSTNLYKTGIDNFHLPTNGPLAELHSAPIQGMRLSLLVGWIIQFIGPIDKDNELLANVLVSNLEFAIEKDIEKTVAFMKDEVVVRGKEGTRKLFKPYGAQEDNQSSERFLMILFRIKSFLEYEKMAEKARLRKALDSQWKDLSDEPIEYSGSTSTEEICRSIVTIKGHRYGSNYSLLKNGPREENPQKFFFIDIDEWQKLIDMESMMGFEWTKDEKYLEDLESFVKMTGIKKFVLRRLQEERSDSGRFSRILDALEAEKKSLNKHVRRSRSMHEIEAMYNIHRIDKSNITVIPDYVEKLSDTYSNEKICLPIMTIGRNGEDLLNMAESALYIFEEVICGVNWMKAIRENGIDTYRDFRQLFEAILKPLFCEWEACYVAKSWHVECFLILKTHKIFENQDRANIFFVFTDFSSPVPTSYFNDQCEAFGLPPMPGNLPDAMLWDEARTLLKVVWACQYFPRQERSKKQGDTAMQRGVIMNAMFSRLPQEAKLHNHLANLITHWSEPLESARETISHEPTKPGRMQSQQTIDEEARRELDRALVMQKMKQKKEKKNAKAVDAPNALENSGAQSKDTTVESSNSSQQISNKSEDVPKPSTNEGPVSSTSAISKASSRSSSTSTSEQCSSRILVPEDEEAVEKKTFEDQAKKMVKMQNQIKELKEQMKLLSEENETLKGTIEERKEEDSNKLRKAEKELEKEKEKTASLEQAIKDWKVSLEFMEKNLIEAGEKRDAANEKLRKADEELREQTAKSRELELQLREANKALATMNKEKDIAVERVVREWTERWNVERYQVQLAQNRTEEAESKVRHLMKEKVKLLEKNPQDESNFPAHVATYNKDIRKLRQLLKEKEDLIPHLQKRIQDLSNQPGPFPQTSEDPNSYLERIQNMLEVINRDDSVEEKRVRISRLLTNTDSAETRQISVLEEDLFDASVTMYRDTLNYNIFKVQQTQSIDGCQPIPCYPDLSQRFLDAENKERTKAMFGEGDCAICFEKIEDLEEKRTCPNEICGLKYHANCILKSIETRSLCPYCKTPYFNADDFPVLS</sequence>
<dbReference type="eggNOG" id="KOG0800">
    <property type="taxonomic scope" value="Eukaryota"/>
</dbReference>
<keyword evidence="8" id="KW-1185">Reference proteome</keyword>
<organism evidence="7 8">
    <name type="scientific">Caenorhabditis briggsae</name>
    <dbReference type="NCBI Taxonomy" id="6238"/>
    <lineage>
        <taxon>Eukaryota</taxon>
        <taxon>Metazoa</taxon>
        <taxon>Ecdysozoa</taxon>
        <taxon>Nematoda</taxon>
        <taxon>Chromadorea</taxon>
        <taxon>Rhabditida</taxon>
        <taxon>Rhabditina</taxon>
        <taxon>Rhabditomorpha</taxon>
        <taxon>Rhabditoidea</taxon>
        <taxon>Rhabditidae</taxon>
        <taxon>Peloderinae</taxon>
        <taxon>Caenorhabditis</taxon>
    </lineage>
</organism>
<keyword evidence="1 3" id="KW-0479">Metal-binding</keyword>
<reference evidence="7 8" key="1">
    <citation type="journal article" date="2003" name="PLoS Biol.">
        <title>The genome sequence of Caenorhabditis briggsae: a platform for comparative genomics.</title>
        <authorList>
            <person name="Stein L.D."/>
            <person name="Bao Z."/>
            <person name="Blasiar D."/>
            <person name="Blumenthal T."/>
            <person name="Brent M.R."/>
            <person name="Chen N."/>
            <person name="Chinwalla A."/>
            <person name="Clarke L."/>
            <person name="Clee C."/>
            <person name="Coghlan A."/>
            <person name="Coulson A."/>
            <person name="D'Eustachio P."/>
            <person name="Fitch D.H."/>
            <person name="Fulton L.A."/>
            <person name="Fulton R.E."/>
            <person name="Griffiths-Jones S."/>
            <person name="Harris T.W."/>
            <person name="Hillier L.W."/>
            <person name="Kamath R."/>
            <person name="Kuwabara P.E."/>
            <person name="Mardis E.R."/>
            <person name="Marra M.A."/>
            <person name="Miner T.L."/>
            <person name="Minx P."/>
            <person name="Mullikin J.C."/>
            <person name="Plumb R.W."/>
            <person name="Rogers J."/>
            <person name="Schein J.E."/>
            <person name="Sohrmann M."/>
            <person name="Spieth J."/>
            <person name="Stajich J.E."/>
            <person name="Wei C."/>
            <person name="Willey D."/>
            <person name="Wilson R.K."/>
            <person name="Durbin R."/>
            <person name="Waterston R.H."/>
        </authorList>
    </citation>
    <scope>NUCLEOTIDE SEQUENCE [LARGE SCALE GENOMIC DNA]</scope>
    <source>
        <strain evidence="7 8">AF16</strain>
    </source>
</reference>
<evidence type="ECO:0000313" key="8">
    <source>
        <dbReference type="Proteomes" id="UP000008549"/>
    </source>
</evidence>
<dbReference type="KEGG" id="cbr:CBG_13855"/>
<dbReference type="GO" id="GO:0008270">
    <property type="term" value="F:zinc ion binding"/>
    <property type="evidence" value="ECO:0007669"/>
    <property type="project" value="UniProtKB-KW"/>
</dbReference>
<feature type="compositionally biased region" description="Basic residues" evidence="5">
    <location>
        <begin position="825"/>
        <end position="834"/>
    </location>
</feature>
<feature type="compositionally biased region" description="Polar residues" evidence="5">
    <location>
        <begin position="843"/>
        <end position="856"/>
    </location>
</feature>
<feature type="region of interest" description="Disordered" evidence="5">
    <location>
        <begin position="787"/>
        <end position="809"/>
    </location>
</feature>
<dbReference type="Proteomes" id="UP000008549">
    <property type="component" value="Unassembled WGS sequence"/>
</dbReference>
<dbReference type="CDD" id="cd16448">
    <property type="entry name" value="RING-H2"/>
    <property type="match status" value="1"/>
</dbReference>
<proteinExistence type="predicted"/>
<feature type="coiled-coil region" evidence="4">
    <location>
        <begin position="921"/>
        <end position="1146"/>
    </location>
</feature>
<feature type="compositionally biased region" description="Basic and acidic residues" evidence="5">
    <location>
        <begin position="787"/>
        <end position="798"/>
    </location>
</feature>
<gene>
    <name evidence="7" type="ORF">CBG13855</name>
    <name evidence="7" type="ORF">CBG_13855</name>
</gene>
<feature type="region of interest" description="Disordered" evidence="5">
    <location>
        <begin position="1"/>
        <end position="32"/>
    </location>
</feature>
<evidence type="ECO:0000256" key="5">
    <source>
        <dbReference type="SAM" id="MobiDB-lite"/>
    </source>
</evidence>
<evidence type="ECO:0000256" key="1">
    <source>
        <dbReference type="ARBA" id="ARBA00022771"/>
    </source>
</evidence>
<feature type="domain" description="RING-type" evidence="6">
    <location>
        <begin position="1265"/>
        <end position="1309"/>
    </location>
</feature>
<dbReference type="PANTHER" id="PTHR13491">
    <property type="entry name" value="ZCCHC10 PROTEIN"/>
    <property type="match status" value="1"/>
</dbReference>
<dbReference type="InParanoid" id="A8XIV3"/>
<evidence type="ECO:0000256" key="2">
    <source>
        <dbReference type="ARBA" id="ARBA00022833"/>
    </source>
</evidence>
<feature type="compositionally biased region" description="Low complexity" evidence="5">
    <location>
        <begin position="857"/>
        <end position="866"/>
    </location>
</feature>
<dbReference type="InterPro" id="IPR001841">
    <property type="entry name" value="Znf_RING"/>
</dbReference>
<dbReference type="Gene3D" id="3.30.40.10">
    <property type="entry name" value="Zinc/RING finger domain, C3HC4 (zinc finger)"/>
    <property type="match status" value="1"/>
</dbReference>
<reference evidence="7 8" key="2">
    <citation type="journal article" date="2011" name="PLoS Genet.">
        <title>Caenorhabditis briggsae recombinant inbred line genotypes reveal inter-strain incompatibility and the evolution of recombination.</title>
        <authorList>
            <person name="Ross J.A."/>
            <person name="Koboldt D.C."/>
            <person name="Staisch J.E."/>
            <person name="Chamberlin H.M."/>
            <person name="Gupta B.P."/>
            <person name="Miller R.D."/>
            <person name="Baird S.E."/>
            <person name="Haag E.S."/>
        </authorList>
    </citation>
    <scope>NUCLEOTIDE SEQUENCE [LARGE SCALE GENOMIC DNA]</scope>
    <source>
        <strain evidence="7 8">AF16</strain>
    </source>
</reference>
<dbReference type="EMBL" id="HE600945">
    <property type="protein sequence ID" value="CAP32578.2"/>
    <property type="molecule type" value="Genomic_DNA"/>
</dbReference>
<name>A8XIV3_CAEBR</name>
<dbReference type="InterPro" id="IPR039715">
    <property type="entry name" value="ZCCHC10"/>
</dbReference>
<dbReference type="HOGENOM" id="CLU_259777_0_0_1"/>